<organism evidence="2 3">
    <name type="scientific">Massilia mucilaginosa</name>
    <dbReference type="NCBI Taxonomy" id="2609282"/>
    <lineage>
        <taxon>Bacteria</taxon>
        <taxon>Pseudomonadati</taxon>
        <taxon>Pseudomonadota</taxon>
        <taxon>Betaproteobacteria</taxon>
        <taxon>Burkholderiales</taxon>
        <taxon>Oxalobacteraceae</taxon>
        <taxon>Telluria group</taxon>
        <taxon>Massilia</taxon>
    </lineage>
</organism>
<keyword evidence="3" id="KW-1185">Reference proteome</keyword>
<evidence type="ECO:0000313" key="2">
    <source>
        <dbReference type="EMBL" id="NHZ89964.1"/>
    </source>
</evidence>
<dbReference type="RefSeq" id="WP_166875441.1">
    <property type="nucleotide sequence ID" value="NZ_WHJH01000013.1"/>
</dbReference>
<dbReference type="Proteomes" id="UP000609726">
    <property type="component" value="Unassembled WGS sequence"/>
</dbReference>
<dbReference type="Pfam" id="PF09346">
    <property type="entry name" value="SMI1_KNR4"/>
    <property type="match status" value="1"/>
</dbReference>
<evidence type="ECO:0000259" key="1">
    <source>
        <dbReference type="Pfam" id="PF09346"/>
    </source>
</evidence>
<protein>
    <recommendedName>
        <fullName evidence="1">Knr4/Smi1-like domain-containing protein</fullName>
    </recommendedName>
</protein>
<accession>A0ABX0NSS5</accession>
<proteinExistence type="predicted"/>
<evidence type="ECO:0000313" key="3">
    <source>
        <dbReference type="Proteomes" id="UP000609726"/>
    </source>
</evidence>
<dbReference type="InterPro" id="IPR018958">
    <property type="entry name" value="Knr4/Smi1-like_dom"/>
</dbReference>
<comment type="caution">
    <text evidence="2">The sequence shown here is derived from an EMBL/GenBank/DDBJ whole genome shotgun (WGS) entry which is preliminary data.</text>
</comment>
<gene>
    <name evidence="2" type="ORF">F2P45_13210</name>
</gene>
<reference evidence="2 3" key="1">
    <citation type="submission" date="2019-10" db="EMBL/GenBank/DDBJ databases">
        <title>Taxonomy of Antarctic Massilia spp.: description of Massilia rubra sp. nov., Massilia aquatica sp. nov., Massilia mucilaginosa sp. nov., Massilia frigida sp. nov. isolated from streams, lakes and regoliths.</title>
        <authorList>
            <person name="Holochova P."/>
            <person name="Sedlacek I."/>
            <person name="Kralova S."/>
            <person name="Maslanova I."/>
            <person name="Busse H.-J."/>
            <person name="Stankova E."/>
            <person name="Vrbovska V."/>
            <person name="Kovarovic V."/>
            <person name="Bartak M."/>
            <person name="Svec P."/>
            <person name="Pantucek R."/>
        </authorList>
    </citation>
    <scope>NUCLEOTIDE SEQUENCE [LARGE SCALE GENOMIC DNA]</scope>
    <source>
        <strain evidence="2 3">CCM 8733</strain>
    </source>
</reference>
<dbReference type="EMBL" id="WHJH01000013">
    <property type="protein sequence ID" value="NHZ89964.1"/>
    <property type="molecule type" value="Genomic_DNA"/>
</dbReference>
<dbReference type="Gene3D" id="3.40.1580.10">
    <property type="entry name" value="SMI1/KNR4-like"/>
    <property type="match status" value="1"/>
</dbReference>
<sequence>MDDLVGERAMYDFRSVRGQLVKEGKVAGKPASMAQFDAFESANRVRLPQQVRSNYAIMNGAPEFADEWPSCVRFWALDEWRRASEDDVGTDLAPLLSGDLFICADHLMECVHYVIDLDPSSAHFGHVDAVGATRLGKVSSNFNEFVACVATDSDDLHRYG</sequence>
<dbReference type="InterPro" id="IPR037883">
    <property type="entry name" value="Knr4/Smi1-like_sf"/>
</dbReference>
<feature type="domain" description="Knr4/Smi1-like" evidence="1">
    <location>
        <begin position="30"/>
        <end position="147"/>
    </location>
</feature>
<name>A0ABX0NSS5_9BURK</name>